<evidence type="ECO:0000313" key="2">
    <source>
        <dbReference type="EMBL" id="KID63490.1"/>
    </source>
</evidence>
<sequence length="196" mass="21663">MAARQNSTPKAHDEAPSPERQVVAPDYPKNSKSWLSMLPSLRGNGGHGPHPNLPEVPWRTLCMDMPHGSQFDPEAYGSRVLVEFAGRFRIFMLLVVLSEVDGLILQHVNMLVSTEDTTTFCSTPHDPMSAEIGLVLENMEAITSHDGGSCCLPPRQDSPLLARLQVLAGSKRELYCLGRMSFTYPPAWGRARVVEH</sequence>
<organism evidence="2 3">
    <name type="scientific">Metarhizium anisopliae (strain ARSEF 549)</name>
    <dbReference type="NCBI Taxonomy" id="3151832"/>
    <lineage>
        <taxon>Eukaryota</taxon>
        <taxon>Fungi</taxon>
        <taxon>Dikarya</taxon>
        <taxon>Ascomycota</taxon>
        <taxon>Pezizomycotina</taxon>
        <taxon>Sordariomycetes</taxon>
        <taxon>Hypocreomycetidae</taxon>
        <taxon>Hypocreales</taxon>
        <taxon>Clavicipitaceae</taxon>
        <taxon>Metarhizium</taxon>
    </lineage>
</organism>
<evidence type="ECO:0000256" key="1">
    <source>
        <dbReference type="SAM" id="MobiDB-lite"/>
    </source>
</evidence>
<keyword evidence="3" id="KW-1185">Reference proteome</keyword>
<dbReference type="OrthoDB" id="4939761at2759"/>
<dbReference type="EMBL" id="AZNF01000010">
    <property type="protein sequence ID" value="KID63490.1"/>
    <property type="molecule type" value="Genomic_DNA"/>
</dbReference>
<gene>
    <name evidence="2" type="ORF">MAN_07691</name>
</gene>
<name>A0A0B4EN55_METAF</name>
<dbReference type="AlphaFoldDB" id="A0A0B4EN55"/>
<feature type="non-terminal residue" evidence="2">
    <location>
        <position position="1"/>
    </location>
</feature>
<feature type="region of interest" description="Disordered" evidence="1">
    <location>
        <begin position="1"/>
        <end position="27"/>
    </location>
</feature>
<dbReference type="HOGENOM" id="CLU_1390526_0_0_1"/>
<proteinExistence type="predicted"/>
<evidence type="ECO:0000313" key="3">
    <source>
        <dbReference type="Proteomes" id="UP000031186"/>
    </source>
</evidence>
<comment type="caution">
    <text evidence="2">The sequence shown here is derived from an EMBL/GenBank/DDBJ whole genome shotgun (WGS) entry which is preliminary data.</text>
</comment>
<accession>A0A0B4EN55</accession>
<dbReference type="Proteomes" id="UP000031186">
    <property type="component" value="Unassembled WGS sequence"/>
</dbReference>
<protein>
    <submittedName>
        <fullName evidence="2">Ankyrin and HET domain protein</fullName>
    </submittedName>
</protein>
<reference evidence="2 3" key="1">
    <citation type="journal article" date="2014" name="Proc. Natl. Acad. Sci. U.S.A.">
        <title>Trajectory and genomic determinants of fungal-pathogen speciation and host adaptation.</title>
        <authorList>
            <person name="Hu X."/>
            <person name="Xiao G."/>
            <person name="Zheng P."/>
            <person name="Shang Y."/>
            <person name="Su Y."/>
            <person name="Zhang X."/>
            <person name="Liu X."/>
            <person name="Zhan S."/>
            <person name="St Leger R.J."/>
            <person name="Wang C."/>
        </authorList>
    </citation>
    <scope>NUCLEOTIDE SEQUENCE [LARGE SCALE GENOMIC DNA]</scope>
    <source>
        <strain evidence="2 3">ARSEF 549</strain>
    </source>
</reference>
<dbReference type="VEuPathDB" id="FungiDB:MAN_07691"/>